<dbReference type="EMBL" id="CP021983">
    <property type="protein sequence ID" value="ASC70635.1"/>
    <property type="molecule type" value="Genomic_DNA"/>
</dbReference>
<keyword evidence="2" id="KW-0560">Oxidoreductase</keyword>
<dbReference type="GO" id="GO:0009654">
    <property type="term" value="C:photosystem II oxygen evolving complex"/>
    <property type="evidence" value="ECO:0007669"/>
    <property type="project" value="InterPro"/>
</dbReference>
<dbReference type="Gene3D" id="3.40.1000.10">
    <property type="entry name" value="Mog1/PsbP, alpha/beta/alpha sandwich"/>
    <property type="match status" value="1"/>
</dbReference>
<evidence type="ECO:0000313" key="3">
    <source>
        <dbReference type="Proteomes" id="UP000191901"/>
    </source>
</evidence>
<evidence type="ECO:0000259" key="1">
    <source>
        <dbReference type="Pfam" id="PF01789"/>
    </source>
</evidence>
<dbReference type="InterPro" id="IPR002683">
    <property type="entry name" value="PsbP_C"/>
</dbReference>
<keyword evidence="3" id="KW-1185">Reference proteome</keyword>
<dbReference type="STRING" id="1641165.XM38_09520"/>
<dbReference type="GO" id="GO:0005509">
    <property type="term" value="F:calcium ion binding"/>
    <property type="evidence" value="ECO:0007669"/>
    <property type="project" value="InterPro"/>
</dbReference>
<feature type="domain" description="PsbP C-terminal" evidence="1">
    <location>
        <begin position="29"/>
        <end position="182"/>
    </location>
</feature>
<dbReference type="PANTHER" id="PTHR31407">
    <property type="match status" value="1"/>
</dbReference>
<dbReference type="Pfam" id="PF01789">
    <property type="entry name" value="PsbP"/>
    <property type="match status" value="1"/>
</dbReference>
<dbReference type="InterPro" id="IPR016123">
    <property type="entry name" value="Mog1/PsbP_a/b/a-sand"/>
</dbReference>
<dbReference type="GO" id="GO:0015979">
    <property type="term" value="P:photosynthesis"/>
    <property type="evidence" value="ECO:0007669"/>
    <property type="project" value="InterPro"/>
</dbReference>
<dbReference type="EC" id="1.10.3.9" evidence="2"/>
<dbReference type="KEGG" id="hhg:XM38_015750"/>
<sequence>MKYVMLKRIAILFGIVLTIGLQGCFSFGTGLQSYTDSYAGYEFLYPTGWVEVDVSGAANVVFHDIIHETENVSVVTSPVPEGRTLADLGSPTDVGYKLSKSINALAEGDRDVTLVNAQKIDSGDKTYYILEYVADLPTGKRHNLASAIVRRGKLFTFNASTSENRWDKVEDLLKQSVGSFKVY</sequence>
<name>A0A1Z3HK24_9CYAN</name>
<dbReference type="PANTHER" id="PTHR31407:SF16">
    <property type="entry name" value="PSBP DOMAIN-CONTAINING PROTEIN 7, CHLOROPLASTIC"/>
    <property type="match status" value="1"/>
</dbReference>
<accession>A0A1Z3HK24</accession>
<reference evidence="2 3" key="1">
    <citation type="journal article" date="2016" name="Biochim. Biophys. Acta">
        <title>Characterization of red-shifted phycobilisomes isolated from the chlorophyll f-containing cyanobacterium Halomicronema hongdechloris.</title>
        <authorList>
            <person name="Li Y."/>
            <person name="Lin Y."/>
            <person name="Garvey C.J."/>
            <person name="Birch D."/>
            <person name="Corkery R.W."/>
            <person name="Loughlin P.C."/>
            <person name="Scheer H."/>
            <person name="Willows R.D."/>
            <person name="Chen M."/>
        </authorList>
    </citation>
    <scope>NUCLEOTIDE SEQUENCE [LARGE SCALE GENOMIC DNA]</scope>
    <source>
        <strain evidence="2 3">C2206</strain>
    </source>
</reference>
<gene>
    <name evidence="2" type="primary">psbP</name>
    <name evidence="2" type="ORF">XM38_015750</name>
</gene>
<dbReference type="AlphaFoldDB" id="A0A1Z3HK24"/>
<dbReference type="GO" id="GO:0019898">
    <property type="term" value="C:extrinsic component of membrane"/>
    <property type="evidence" value="ECO:0007669"/>
    <property type="project" value="InterPro"/>
</dbReference>
<proteinExistence type="predicted"/>
<dbReference type="Proteomes" id="UP000191901">
    <property type="component" value="Chromosome"/>
</dbReference>
<dbReference type="SUPFAM" id="SSF55724">
    <property type="entry name" value="Mog1p/PsbP-like"/>
    <property type="match status" value="1"/>
</dbReference>
<organism evidence="2 3">
    <name type="scientific">Halomicronema hongdechloris C2206</name>
    <dbReference type="NCBI Taxonomy" id="1641165"/>
    <lineage>
        <taxon>Bacteria</taxon>
        <taxon>Bacillati</taxon>
        <taxon>Cyanobacteriota</taxon>
        <taxon>Cyanophyceae</taxon>
        <taxon>Nodosilineales</taxon>
        <taxon>Nodosilineaceae</taxon>
        <taxon>Halomicronema</taxon>
    </lineage>
</organism>
<dbReference type="GO" id="GO:0010242">
    <property type="term" value="F:oxygen evolving activity"/>
    <property type="evidence" value="ECO:0007669"/>
    <property type="project" value="UniProtKB-EC"/>
</dbReference>
<dbReference type="NCBIfam" id="NF040946">
    <property type="entry name" value="PSII_PsbP"/>
    <property type="match status" value="1"/>
</dbReference>
<protein>
    <submittedName>
        <fullName evidence="2">PsbP protein</fullName>
        <ecNumber evidence="2">1.10.3.9</ecNumber>
    </submittedName>
</protein>
<dbReference type="PROSITE" id="PS51257">
    <property type="entry name" value="PROKAR_LIPOPROTEIN"/>
    <property type="match status" value="1"/>
</dbReference>
<evidence type="ECO:0000313" key="2">
    <source>
        <dbReference type="EMBL" id="ASC70635.1"/>
    </source>
</evidence>